<dbReference type="PANTHER" id="PTHR43140">
    <property type="entry name" value="TYPE-1 RESTRICTION ENZYME ECOKI SPECIFICITY PROTEIN"/>
    <property type="match status" value="1"/>
</dbReference>
<dbReference type="EMBL" id="SLYC01000021">
    <property type="protein sequence ID" value="TCQ01895.1"/>
    <property type="molecule type" value="Genomic_DNA"/>
</dbReference>
<keyword evidence="3" id="KW-0238">DNA-binding</keyword>
<reference evidence="6 7" key="1">
    <citation type="submission" date="2019-03" db="EMBL/GenBank/DDBJ databases">
        <title>Genomic Encyclopedia of Type Strains, Phase IV (KMG-IV): sequencing the most valuable type-strain genomes for metagenomic binning, comparative biology and taxonomic classification.</title>
        <authorList>
            <person name="Goeker M."/>
        </authorList>
    </citation>
    <scope>NUCLEOTIDE SEQUENCE [LARGE SCALE GENOMIC DNA]</scope>
    <source>
        <strain evidence="6 7">DSM 100013</strain>
    </source>
</reference>
<accession>A0A4R2TL31</accession>
<proteinExistence type="inferred from homology"/>
<comment type="caution">
    <text evidence="6">The sequence shown here is derived from an EMBL/GenBank/DDBJ whole genome shotgun (WGS) entry which is preliminary data.</text>
</comment>
<gene>
    <name evidence="6" type="ORF">EDD79_102126</name>
</gene>
<dbReference type="AlphaFoldDB" id="A0A4R2TL31"/>
<dbReference type="OrthoDB" id="9795776at2"/>
<comment type="similarity">
    <text evidence="1">Belongs to the type-I restriction system S methylase family.</text>
</comment>
<evidence type="ECO:0000256" key="4">
    <source>
        <dbReference type="ARBA" id="ARBA00038652"/>
    </source>
</evidence>
<dbReference type="RefSeq" id="WP_132848686.1">
    <property type="nucleotide sequence ID" value="NZ_CP058648.1"/>
</dbReference>
<dbReference type="PANTHER" id="PTHR43140:SF1">
    <property type="entry name" value="TYPE I RESTRICTION ENZYME ECOKI SPECIFICITY SUBUNIT"/>
    <property type="match status" value="1"/>
</dbReference>
<sequence>MIKSNFMEKLLDGVEIEWKAIWEVTTWDKRFNAVSREKQSRVINYSYLLAAELFKLEQEEGDVFLLSTGERIGWTTEELAGDYIREGEVVTIPWGKSRPLKDVLKYYKGRFVTADNRIATSSNTDILLNKFLYYWLLNQSVIIDGFYRGSGIQHPNMASVLDMEIPIPPLKVQEEIVRILDAFTELTAELTARKKQYTYYRDKLLSFEEGEVEWKALGEVGELVRGNGLPKTDFTEIGVPAIHYGQIYTYYGTFTTETKSFVSYETAKKLKKVDTGDVVITNTSENLEDVGKAVVYLGKVQAVTGGHATIFKPSNQILVKYFAYFTQTEMFASQKRKYAKGTKVIDVSATDMSKIIIPIPTLTEQERIISILDKFDALTSSITEGLPREIELRQKQYEYYRNMLLSFPNQEV</sequence>
<dbReference type="SUPFAM" id="SSF116734">
    <property type="entry name" value="DNA methylase specificity domain"/>
    <property type="match status" value="2"/>
</dbReference>
<dbReference type="GO" id="GO:0009307">
    <property type="term" value="P:DNA restriction-modification system"/>
    <property type="evidence" value="ECO:0007669"/>
    <property type="project" value="UniProtKB-KW"/>
</dbReference>
<feature type="domain" description="Type I restriction modification DNA specificity" evidence="5">
    <location>
        <begin position="212"/>
        <end position="391"/>
    </location>
</feature>
<dbReference type="Pfam" id="PF01420">
    <property type="entry name" value="Methylase_S"/>
    <property type="match status" value="2"/>
</dbReference>
<dbReference type="CDD" id="cd17268">
    <property type="entry name" value="RMtype1_S_Ara36733I_TRD1-CR1_like"/>
    <property type="match status" value="1"/>
</dbReference>
<evidence type="ECO:0000256" key="2">
    <source>
        <dbReference type="ARBA" id="ARBA00022747"/>
    </source>
</evidence>
<organism evidence="6 7">
    <name type="scientific">Serpentinicella alkaliphila</name>
    <dbReference type="NCBI Taxonomy" id="1734049"/>
    <lineage>
        <taxon>Bacteria</taxon>
        <taxon>Bacillati</taxon>
        <taxon>Bacillota</taxon>
        <taxon>Clostridia</taxon>
        <taxon>Peptostreptococcales</taxon>
        <taxon>Natronincolaceae</taxon>
        <taxon>Serpentinicella</taxon>
    </lineage>
</organism>
<protein>
    <submittedName>
        <fullName evidence="6">Type I restriction enzyme S subunit</fullName>
    </submittedName>
</protein>
<evidence type="ECO:0000313" key="7">
    <source>
        <dbReference type="Proteomes" id="UP000295504"/>
    </source>
</evidence>
<feature type="domain" description="Type I restriction modification DNA specificity" evidence="5">
    <location>
        <begin position="104"/>
        <end position="196"/>
    </location>
</feature>
<evidence type="ECO:0000259" key="5">
    <source>
        <dbReference type="Pfam" id="PF01420"/>
    </source>
</evidence>
<dbReference type="InterPro" id="IPR051212">
    <property type="entry name" value="Type-I_RE_S_subunit"/>
</dbReference>
<comment type="subunit">
    <text evidence="4">The methyltransferase is composed of M and S polypeptides.</text>
</comment>
<evidence type="ECO:0000313" key="6">
    <source>
        <dbReference type="EMBL" id="TCQ01895.1"/>
    </source>
</evidence>
<name>A0A4R2TL31_9FIRM</name>
<keyword evidence="2" id="KW-0680">Restriction system</keyword>
<evidence type="ECO:0000256" key="1">
    <source>
        <dbReference type="ARBA" id="ARBA00010923"/>
    </source>
</evidence>
<dbReference type="InterPro" id="IPR044946">
    <property type="entry name" value="Restrct_endonuc_typeI_TRD_sf"/>
</dbReference>
<dbReference type="Proteomes" id="UP000295504">
    <property type="component" value="Unassembled WGS sequence"/>
</dbReference>
<evidence type="ECO:0000256" key="3">
    <source>
        <dbReference type="ARBA" id="ARBA00023125"/>
    </source>
</evidence>
<dbReference type="GO" id="GO:0003677">
    <property type="term" value="F:DNA binding"/>
    <property type="evidence" value="ECO:0007669"/>
    <property type="project" value="UniProtKB-KW"/>
</dbReference>
<dbReference type="InterPro" id="IPR000055">
    <property type="entry name" value="Restrct_endonuc_typeI_TRD"/>
</dbReference>
<keyword evidence="7" id="KW-1185">Reference proteome</keyword>
<dbReference type="Gene3D" id="3.90.220.20">
    <property type="entry name" value="DNA methylase specificity domains"/>
    <property type="match status" value="2"/>
</dbReference>